<dbReference type="GO" id="GO:0005737">
    <property type="term" value="C:cytoplasm"/>
    <property type="evidence" value="ECO:0007669"/>
    <property type="project" value="UniProtKB-SubCell"/>
</dbReference>
<evidence type="ECO:0000256" key="5">
    <source>
        <dbReference type="ARBA" id="ARBA00022490"/>
    </source>
</evidence>
<accession>A0AAN7U5G6</accession>
<dbReference type="Pfam" id="PF01399">
    <property type="entry name" value="PCI"/>
    <property type="match status" value="1"/>
</dbReference>
<proteinExistence type="inferred from homology"/>
<dbReference type="SMART" id="SM00753">
    <property type="entry name" value="PAM"/>
    <property type="match status" value="1"/>
</dbReference>
<evidence type="ECO:0000256" key="1">
    <source>
        <dbReference type="ARBA" id="ARBA00004123"/>
    </source>
</evidence>
<dbReference type="Gene3D" id="1.25.40.570">
    <property type="match status" value="1"/>
</dbReference>
<keyword evidence="7" id="KW-0539">Nucleus</keyword>
<evidence type="ECO:0000256" key="7">
    <source>
        <dbReference type="ARBA" id="ARBA00023242"/>
    </source>
</evidence>
<comment type="subcellular location">
    <subcellularLocation>
        <location evidence="2">Cytoplasm</location>
    </subcellularLocation>
    <subcellularLocation>
        <location evidence="1">Nucleus</location>
    </subcellularLocation>
</comment>
<dbReference type="PROSITE" id="PS50250">
    <property type="entry name" value="PCI"/>
    <property type="match status" value="1"/>
</dbReference>
<evidence type="ECO:0000256" key="2">
    <source>
        <dbReference type="ARBA" id="ARBA00004496"/>
    </source>
</evidence>
<dbReference type="GO" id="GO:0008180">
    <property type="term" value="C:COP9 signalosome"/>
    <property type="evidence" value="ECO:0007669"/>
    <property type="project" value="UniProtKB-KW"/>
</dbReference>
<dbReference type="PANTHER" id="PTHR10678">
    <property type="entry name" value="26S PROTEASOME NON-ATPASE REGULATORY SUBUNIT 11/COP9 SIGNALOSOME COMPLEX SUBUNIT 2"/>
    <property type="match status" value="1"/>
</dbReference>
<sequence length="449" mass="52155">MSDDEDMMYDDDEYFDDDEDQDQNDSESEGVEIENQYYNSKGLIDESIPDAIKSYEKVVDLENGEKGEWGFKALKKITKLYFRIGDFDNMLESFKKFLPYTKSSASSNYIEKGINSILDMVSSSNTIELDMIQKVFDLTLKSLLDTKNERVWFRTNLKLAKLLFEKAEYGRLAKILRDLHKSCELEDGTDDQKKGSQLVDIYALEIQMYTETKNNKKLKDLYKKALEIKSAIPHPRIMGIIRECGGKMHMAEKEWEKAHTDFFEAFKNYDEAGNSRRIQCLKYLVLACMLMLSTINPFDSTEAKPYKNDPDILAMTNLVMAYEKNDIYAFEKILKDNRKTIMDDPFIRMYIEDLLRNIRTQVLLKLLKPYTRIRISFISKELNIPSSDVESLLVSLILDNKIRGSIDQVNQQLELDTAKSSAYWKYTSIHKWANQIGQLSNGINNKLVS</sequence>
<comment type="caution">
    <text evidence="10">The sequence shown here is derived from an EMBL/GenBank/DDBJ whole genome shotgun (WGS) entry which is preliminary data.</text>
</comment>
<dbReference type="Proteomes" id="UP001344447">
    <property type="component" value="Unassembled WGS sequence"/>
</dbReference>
<evidence type="ECO:0000256" key="4">
    <source>
        <dbReference type="ARBA" id="ARBA00014879"/>
    </source>
</evidence>
<gene>
    <name evidence="10" type="ORF">RB653_008936</name>
</gene>
<evidence type="ECO:0000313" key="10">
    <source>
        <dbReference type="EMBL" id="KAK5579255.1"/>
    </source>
</evidence>
<dbReference type="EMBL" id="JAVFKY010000003">
    <property type="protein sequence ID" value="KAK5579255.1"/>
    <property type="molecule type" value="Genomic_DNA"/>
</dbReference>
<evidence type="ECO:0000256" key="8">
    <source>
        <dbReference type="SAM" id="MobiDB-lite"/>
    </source>
</evidence>
<evidence type="ECO:0000256" key="6">
    <source>
        <dbReference type="ARBA" id="ARBA00022790"/>
    </source>
</evidence>
<dbReference type="SMART" id="SM00088">
    <property type="entry name" value="PINT"/>
    <property type="match status" value="1"/>
</dbReference>
<keyword evidence="5" id="KW-0963">Cytoplasm</keyword>
<dbReference type="InterPro" id="IPR036390">
    <property type="entry name" value="WH_DNA-bd_sf"/>
</dbReference>
<evidence type="ECO:0000259" key="9">
    <source>
        <dbReference type="PROSITE" id="PS50250"/>
    </source>
</evidence>
<protein>
    <recommendedName>
        <fullName evidence="4">COP9 signalosome complex subunit 2</fullName>
    </recommendedName>
</protein>
<keyword evidence="11" id="KW-1185">Reference proteome</keyword>
<dbReference type="InterPro" id="IPR050871">
    <property type="entry name" value="26S_Proteasome/COP9_Components"/>
</dbReference>
<feature type="region of interest" description="Disordered" evidence="8">
    <location>
        <begin position="1"/>
        <end position="32"/>
    </location>
</feature>
<organism evidence="10 11">
    <name type="scientific">Dictyostelium firmibasis</name>
    <dbReference type="NCBI Taxonomy" id="79012"/>
    <lineage>
        <taxon>Eukaryota</taxon>
        <taxon>Amoebozoa</taxon>
        <taxon>Evosea</taxon>
        <taxon>Eumycetozoa</taxon>
        <taxon>Dictyostelia</taxon>
        <taxon>Dictyosteliales</taxon>
        <taxon>Dictyosteliaceae</taxon>
        <taxon>Dictyostelium</taxon>
    </lineage>
</organism>
<evidence type="ECO:0000313" key="11">
    <source>
        <dbReference type="Proteomes" id="UP001344447"/>
    </source>
</evidence>
<reference evidence="10 11" key="1">
    <citation type="submission" date="2023-11" db="EMBL/GenBank/DDBJ databases">
        <title>Dfirmibasis_genome.</title>
        <authorList>
            <person name="Edelbroek B."/>
            <person name="Kjellin J."/>
            <person name="Jerlstrom-Hultqvist J."/>
            <person name="Soderbom F."/>
        </authorList>
    </citation>
    <scope>NUCLEOTIDE SEQUENCE [LARGE SCALE GENOMIC DNA]</scope>
    <source>
        <strain evidence="10 11">TNS-C-14</strain>
    </source>
</reference>
<keyword evidence="6" id="KW-0736">Signalosome</keyword>
<dbReference type="InterPro" id="IPR000717">
    <property type="entry name" value="PCI_dom"/>
</dbReference>
<dbReference type="FunFam" id="1.25.40.570:FF:000011">
    <property type="entry name" value="COP9 signalosome complex subunit 2"/>
    <property type="match status" value="1"/>
</dbReference>
<dbReference type="SUPFAM" id="SSF46785">
    <property type="entry name" value="Winged helix' DNA-binding domain"/>
    <property type="match status" value="1"/>
</dbReference>
<name>A0AAN7U5G6_9MYCE</name>
<comment type="similarity">
    <text evidence="3">Belongs to the CSN2 family.</text>
</comment>
<evidence type="ECO:0000256" key="3">
    <source>
        <dbReference type="ARBA" id="ARBA00009318"/>
    </source>
</evidence>
<feature type="domain" description="PCI" evidence="9">
    <location>
        <begin position="251"/>
        <end position="420"/>
    </location>
</feature>
<dbReference type="AlphaFoldDB" id="A0AAN7U5G6"/>